<evidence type="ECO:0000256" key="1">
    <source>
        <dbReference type="ARBA" id="ARBA00004141"/>
    </source>
</evidence>
<sequence length="204" mass="23123">MDQTIFAFVLNGLYALFVGFLASKPLNEVVQRTKDDTIGPSMLSSWRFWPFVHMVTYSPLMPLEFKVLWNDVAEIAWVTILSLIANGETTRARRKWSSQRTSESCQRSKSRWSRGWRRLRSPRRGLKPTGPEGSGAAFPDPRRRPPEVWPPTLPPIPPFTRIRSCGGDRICTSKCTCLCMLCFGLVFAKGQARAVSRPSLFSAR</sequence>
<evidence type="ECO:0000256" key="3">
    <source>
        <dbReference type="ARBA" id="ARBA00022692"/>
    </source>
</evidence>
<keyword evidence="9" id="KW-1185">Reference proteome</keyword>
<organism evidence="8 9">
    <name type="scientific">Prorocentrum cordatum</name>
    <dbReference type="NCBI Taxonomy" id="2364126"/>
    <lineage>
        <taxon>Eukaryota</taxon>
        <taxon>Sar</taxon>
        <taxon>Alveolata</taxon>
        <taxon>Dinophyceae</taxon>
        <taxon>Prorocentrales</taxon>
        <taxon>Prorocentraceae</taxon>
        <taxon>Prorocentrum</taxon>
    </lineage>
</organism>
<evidence type="ECO:0000313" key="9">
    <source>
        <dbReference type="Proteomes" id="UP001189429"/>
    </source>
</evidence>
<reference evidence="8" key="1">
    <citation type="submission" date="2023-10" db="EMBL/GenBank/DDBJ databases">
        <authorList>
            <person name="Chen Y."/>
            <person name="Shah S."/>
            <person name="Dougan E. K."/>
            <person name="Thang M."/>
            <person name="Chan C."/>
        </authorList>
    </citation>
    <scope>NUCLEOTIDE SEQUENCE [LARGE SCALE GENOMIC DNA]</scope>
</reference>
<keyword evidence="4 6" id="KW-1133">Transmembrane helix</keyword>
<feature type="region of interest" description="Disordered" evidence="7">
    <location>
        <begin position="95"/>
        <end position="155"/>
    </location>
</feature>
<comment type="subcellular location">
    <subcellularLocation>
        <location evidence="1">Membrane</location>
        <topology evidence="1">Multi-pass membrane protein</topology>
    </subcellularLocation>
</comment>
<dbReference type="InterPro" id="IPR007248">
    <property type="entry name" value="Mpv17_PMP22"/>
</dbReference>
<evidence type="ECO:0000256" key="6">
    <source>
        <dbReference type="RuleBase" id="RU363053"/>
    </source>
</evidence>
<keyword evidence="3 6" id="KW-0812">Transmembrane</keyword>
<dbReference type="Pfam" id="PF04117">
    <property type="entry name" value="Mpv17_PMP22"/>
    <property type="match status" value="1"/>
</dbReference>
<evidence type="ECO:0000256" key="7">
    <source>
        <dbReference type="SAM" id="MobiDB-lite"/>
    </source>
</evidence>
<dbReference type="EMBL" id="CAUYUJ010018179">
    <property type="protein sequence ID" value="CAK0881332.1"/>
    <property type="molecule type" value="Genomic_DNA"/>
</dbReference>
<comment type="caution">
    <text evidence="6">Lacks conserved residue(s) required for the propagation of feature annotation.</text>
</comment>
<accession>A0ABN9W5E6</accession>
<feature type="compositionally biased region" description="Basic residues" evidence="7">
    <location>
        <begin position="108"/>
        <end position="126"/>
    </location>
</feature>
<dbReference type="PANTHER" id="PTHR11266">
    <property type="entry name" value="PEROXISOMAL MEMBRANE PROTEIN 2, PXMP2 MPV17"/>
    <property type="match status" value="1"/>
</dbReference>
<evidence type="ECO:0000256" key="4">
    <source>
        <dbReference type="ARBA" id="ARBA00022989"/>
    </source>
</evidence>
<evidence type="ECO:0000256" key="5">
    <source>
        <dbReference type="ARBA" id="ARBA00023136"/>
    </source>
</evidence>
<dbReference type="Proteomes" id="UP001189429">
    <property type="component" value="Unassembled WGS sequence"/>
</dbReference>
<gene>
    <name evidence="8" type="ORF">PCOR1329_LOCUS64232</name>
</gene>
<evidence type="ECO:0000256" key="2">
    <source>
        <dbReference type="ARBA" id="ARBA00006824"/>
    </source>
</evidence>
<comment type="similarity">
    <text evidence="2 6">Belongs to the peroxisomal membrane protein PXMP2/4 family.</text>
</comment>
<comment type="caution">
    <text evidence="8">The sequence shown here is derived from an EMBL/GenBank/DDBJ whole genome shotgun (WGS) entry which is preliminary data.</text>
</comment>
<proteinExistence type="inferred from homology"/>
<name>A0ABN9W5E6_9DINO</name>
<protein>
    <submittedName>
        <fullName evidence="8">Uncharacterized protein</fullName>
    </submittedName>
</protein>
<dbReference type="PANTHER" id="PTHR11266:SF121">
    <property type="entry name" value="OS09G0315000 PROTEIN"/>
    <property type="match status" value="1"/>
</dbReference>
<evidence type="ECO:0000313" key="8">
    <source>
        <dbReference type="EMBL" id="CAK0881332.1"/>
    </source>
</evidence>
<keyword evidence="5 6" id="KW-0472">Membrane</keyword>
<feature type="transmembrane region" description="Helical" evidence="6">
    <location>
        <begin position="5"/>
        <end position="23"/>
    </location>
</feature>